<evidence type="ECO:0000256" key="11">
    <source>
        <dbReference type="ARBA" id="ARBA00023033"/>
    </source>
</evidence>
<dbReference type="PANTHER" id="PTHR24292">
    <property type="entry name" value="CYTOCHROME P450"/>
    <property type="match status" value="1"/>
</dbReference>
<gene>
    <name evidence="14" type="ORF">g.33538</name>
</gene>
<keyword evidence="9" id="KW-0560">Oxidoreductase</keyword>
<comment type="cofactor">
    <cofactor evidence="1">
        <name>heme</name>
        <dbReference type="ChEBI" id="CHEBI:30413"/>
    </cofactor>
</comment>
<evidence type="ECO:0000256" key="5">
    <source>
        <dbReference type="ARBA" id="ARBA00022617"/>
    </source>
</evidence>
<evidence type="ECO:0000256" key="1">
    <source>
        <dbReference type="ARBA" id="ARBA00001971"/>
    </source>
</evidence>
<dbReference type="InterPro" id="IPR001128">
    <property type="entry name" value="Cyt_P450"/>
</dbReference>
<evidence type="ECO:0000256" key="3">
    <source>
        <dbReference type="ARBA" id="ARBA00004406"/>
    </source>
</evidence>
<protein>
    <recommendedName>
        <fullName evidence="15">Cytochrome P450</fullName>
    </recommendedName>
</protein>
<dbReference type="GO" id="GO:0020037">
    <property type="term" value="F:heme binding"/>
    <property type="evidence" value="ECO:0007669"/>
    <property type="project" value="InterPro"/>
</dbReference>
<evidence type="ECO:0000256" key="13">
    <source>
        <dbReference type="SAM" id="Phobius"/>
    </source>
</evidence>
<evidence type="ECO:0000256" key="8">
    <source>
        <dbReference type="ARBA" id="ARBA00022848"/>
    </source>
</evidence>
<dbReference type="GO" id="GO:0016705">
    <property type="term" value="F:oxidoreductase activity, acting on paired donors, with incorporation or reduction of molecular oxygen"/>
    <property type="evidence" value="ECO:0007669"/>
    <property type="project" value="InterPro"/>
</dbReference>
<keyword evidence="12 13" id="KW-0472">Membrane</keyword>
<accession>A0A1B6IX42</accession>
<keyword evidence="5" id="KW-0349">Heme</keyword>
<keyword evidence="10" id="KW-0408">Iron</keyword>
<keyword evidence="8" id="KW-0492">Microsome</keyword>
<dbReference type="GO" id="GO:0005506">
    <property type="term" value="F:iron ion binding"/>
    <property type="evidence" value="ECO:0007669"/>
    <property type="project" value="InterPro"/>
</dbReference>
<dbReference type="GO" id="GO:0005789">
    <property type="term" value="C:endoplasmic reticulum membrane"/>
    <property type="evidence" value="ECO:0007669"/>
    <property type="project" value="UniProtKB-SubCell"/>
</dbReference>
<proteinExistence type="inferred from homology"/>
<dbReference type="Gene3D" id="1.10.630.10">
    <property type="entry name" value="Cytochrome P450"/>
    <property type="match status" value="1"/>
</dbReference>
<reference evidence="14" key="1">
    <citation type="submission" date="2015-11" db="EMBL/GenBank/DDBJ databases">
        <title>De novo transcriptome assembly of four potential Pierce s Disease insect vectors from Arizona vineyards.</title>
        <authorList>
            <person name="Tassone E.E."/>
        </authorList>
    </citation>
    <scope>NUCLEOTIDE SEQUENCE</scope>
</reference>
<comment type="subcellular location">
    <subcellularLocation>
        <location evidence="3">Endoplasmic reticulum membrane</location>
        <topology evidence="3">Peripheral membrane protein</topology>
    </subcellularLocation>
    <subcellularLocation>
        <location evidence="2">Microsome membrane</location>
        <topology evidence="2">Peripheral membrane protein</topology>
    </subcellularLocation>
</comment>
<feature type="transmembrane region" description="Helical" evidence="13">
    <location>
        <begin position="34"/>
        <end position="60"/>
    </location>
</feature>
<dbReference type="SUPFAM" id="SSF48264">
    <property type="entry name" value="Cytochrome P450"/>
    <property type="match status" value="1"/>
</dbReference>
<name>A0A1B6IX42_9HEMI</name>
<evidence type="ECO:0000256" key="7">
    <source>
        <dbReference type="ARBA" id="ARBA00022824"/>
    </source>
</evidence>
<dbReference type="InterPro" id="IPR036396">
    <property type="entry name" value="Cyt_P450_sf"/>
</dbReference>
<dbReference type="GO" id="GO:0004497">
    <property type="term" value="F:monooxygenase activity"/>
    <property type="evidence" value="ECO:0007669"/>
    <property type="project" value="UniProtKB-KW"/>
</dbReference>
<dbReference type="EMBL" id="GECU01016200">
    <property type="protein sequence ID" value="JAS91506.1"/>
    <property type="molecule type" value="Transcribed_RNA"/>
</dbReference>
<evidence type="ECO:0000313" key="14">
    <source>
        <dbReference type="EMBL" id="JAS91506.1"/>
    </source>
</evidence>
<dbReference type="AlphaFoldDB" id="A0A1B6IX42"/>
<keyword evidence="6" id="KW-0479">Metal-binding</keyword>
<dbReference type="PANTHER" id="PTHR24292:SF45">
    <property type="entry name" value="CYTOCHROME P450 6G1-RELATED"/>
    <property type="match status" value="1"/>
</dbReference>
<evidence type="ECO:0000256" key="4">
    <source>
        <dbReference type="ARBA" id="ARBA00010617"/>
    </source>
</evidence>
<keyword evidence="11" id="KW-0503">Monooxygenase</keyword>
<evidence type="ECO:0000256" key="9">
    <source>
        <dbReference type="ARBA" id="ARBA00023002"/>
    </source>
</evidence>
<evidence type="ECO:0000256" key="2">
    <source>
        <dbReference type="ARBA" id="ARBA00004174"/>
    </source>
</evidence>
<comment type="similarity">
    <text evidence="4">Belongs to the cytochrome P450 family.</text>
</comment>
<organism evidence="14">
    <name type="scientific">Homalodisca liturata</name>
    <dbReference type="NCBI Taxonomy" id="320908"/>
    <lineage>
        <taxon>Eukaryota</taxon>
        <taxon>Metazoa</taxon>
        <taxon>Ecdysozoa</taxon>
        <taxon>Arthropoda</taxon>
        <taxon>Hexapoda</taxon>
        <taxon>Insecta</taxon>
        <taxon>Pterygota</taxon>
        <taxon>Neoptera</taxon>
        <taxon>Paraneoptera</taxon>
        <taxon>Hemiptera</taxon>
        <taxon>Auchenorrhyncha</taxon>
        <taxon>Membracoidea</taxon>
        <taxon>Cicadellidae</taxon>
        <taxon>Cicadellinae</taxon>
        <taxon>Proconiini</taxon>
        <taxon>Homalodisca</taxon>
    </lineage>
</organism>
<evidence type="ECO:0000256" key="12">
    <source>
        <dbReference type="ARBA" id="ARBA00023136"/>
    </source>
</evidence>
<keyword evidence="13" id="KW-0812">Transmembrane</keyword>
<evidence type="ECO:0000256" key="10">
    <source>
        <dbReference type="ARBA" id="ARBA00023004"/>
    </source>
</evidence>
<keyword evidence="13" id="KW-1133">Transmembrane helix</keyword>
<evidence type="ECO:0000256" key="6">
    <source>
        <dbReference type="ARBA" id="ARBA00022723"/>
    </source>
</evidence>
<sequence length="190" mass="21712">VWTAQYTDNRSVSSARRVETTALFRGSYCSEVTMALVTGSVLIDILLALISALCLLYWYITNNDDYWDKRGVTNIKKGTFLGTILGKQSQADAVKEIYNQFPDERYVGLFQFKKPVLMVRDPTLINKVLVKDFTHFQDRAAPTLKKDLFSRNLLGLKGSKWRTLRHKLTPTFTTGKLRGMFEQISKSSEN</sequence>
<dbReference type="InterPro" id="IPR050476">
    <property type="entry name" value="Insect_CytP450_Detox"/>
</dbReference>
<feature type="non-terminal residue" evidence="14">
    <location>
        <position position="1"/>
    </location>
</feature>
<dbReference type="Pfam" id="PF00067">
    <property type="entry name" value="p450"/>
    <property type="match status" value="1"/>
</dbReference>
<feature type="non-terminal residue" evidence="14">
    <location>
        <position position="190"/>
    </location>
</feature>
<keyword evidence="7" id="KW-0256">Endoplasmic reticulum</keyword>
<evidence type="ECO:0008006" key="15">
    <source>
        <dbReference type="Google" id="ProtNLM"/>
    </source>
</evidence>